<proteinExistence type="predicted"/>
<dbReference type="OrthoDB" id="6226086at2759"/>
<evidence type="ECO:0000313" key="2">
    <source>
        <dbReference type="EMBL" id="VDP65401.1"/>
    </source>
</evidence>
<feature type="region of interest" description="Disordered" evidence="1">
    <location>
        <begin position="81"/>
        <end position="101"/>
    </location>
</feature>
<reference evidence="2 3" key="2">
    <citation type="submission" date="2018-11" db="EMBL/GenBank/DDBJ databases">
        <authorList>
            <consortium name="Pathogen Informatics"/>
        </authorList>
    </citation>
    <scope>NUCLEOTIDE SEQUENCE [LARGE SCALE GENOMIC DNA]</scope>
    <source>
        <strain evidence="2 3">Egypt</strain>
    </source>
</reference>
<gene>
    <name evidence="2" type="ORF">ECPE_LOCUS2094</name>
</gene>
<organism evidence="4">
    <name type="scientific">Echinostoma caproni</name>
    <dbReference type="NCBI Taxonomy" id="27848"/>
    <lineage>
        <taxon>Eukaryota</taxon>
        <taxon>Metazoa</taxon>
        <taxon>Spiralia</taxon>
        <taxon>Lophotrochozoa</taxon>
        <taxon>Platyhelminthes</taxon>
        <taxon>Trematoda</taxon>
        <taxon>Digenea</taxon>
        <taxon>Plagiorchiida</taxon>
        <taxon>Echinostomata</taxon>
        <taxon>Echinostomatoidea</taxon>
        <taxon>Echinostomatidae</taxon>
        <taxon>Echinostoma</taxon>
    </lineage>
</organism>
<evidence type="ECO:0000313" key="4">
    <source>
        <dbReference type="WBParaSite" id="ECPE_0000209401-mRNA-1"/>
    </source>
</evidence>
<name>A0A183A559_9TREM</name>
<feature type="compositionally biased region" description="Basic and acidic residues" evidence="1">
    <location>
        <begin position="30"/>
        <end position="40"/>
    </location>
</feature>
<sequence length="230" mass="25319">MPKLNHNAAEKTTIERKSMRKNASISKATTHMDRVQDAEHSNGVGTTHRPADIPLISHSTNVDEDEDGELDEAHHIQAARFGPPVGGLLSSTSPNDTSRDTSMRSLAKRTLHIGLPGLQPASHKALFLFSEENAIRKYSKIIIEWGYPFQSNMWSRALSEIDIIIRPTKCDKVIKDEVRQNPKVQPGAKPGCIHSAANKDELTDKSAFNIAGGVFNLYLGSQYSDLADHA</sequence>
<feature type="compositionally biased region" description="Basic and acidic residues" evidence="1">
    <location>
        <begin position="8"/>
        <end position="17"/>
    </location>
</feature>
<evidence type="ECO:0000256" key="1">
    <source>
        <dbReference type="SAM" id="MobiDB-lite"/>
    </source>
</evidence>
<protein>
    <submittedName>
        <fullName evidence="4">HET domain-containing protein</fullName>
    </submittedName>
</protein>
<dbReference type="WBParaSite" id="ECPE_0000209401-mRNA-1">
    <property type="protein sequence ID" value="ECPE_0000209401-mRNA-1"/>
    <property type="gene ID" value="ECPE_0000209401"/>
</dbReference>
<dbReference type="Proteomes" id="UP000272942">
    <property type="component" value="Unassembled WGS sequence"/>
</dbReference>
<dbReference type="AlphaFoldDB" id="A0A183A559"/>
<dbReference type="EMBL" id="UZAN01039411">
    <property type="protein sequence ID" value="VDP65401.1"/>
    <property type="molecule type" value="Genomic_DNA"/>
</dbReference>
<reference evidence="4" key="1">
    <citation type="submission" date="2016-06" db="UniProtKB">
        <authorList>
            <consortium name="WormBaseParasite"/>
        </authorList>
    </citation>
    <scope>IDENTIFICATION</scope>
</reference>
<keyword evidence="3" id="KW-1185">Reference proteome</keyword>
<accession>A0A183A559</accession>
<evidence type="ECO:0000313" key="3">
    <source>
        <dbReference type="Proteomes" id="UP000272942"/>
    </source>
</evidence>
<feature type="region of interest" description="Disordered" evidence="1">
    <location>
        <begin position="1"/>
        <end position="58"/>
    </location>
</feature>